<dbReference type="AlphaFoldDB" id="A0A017SZT5"/>
<dbReference type="GO" id="GO:0046872">
    <property type="term" value="F:metal ion binding"/>
    <property type="evidence" value="ECO:0007669"/>
    <property type="project" value="UniProtKB-KW"/>
</dbReference>
<evidence type="ECO:0000256" key="3">
    <source>
        <dbReference type="SAM" id="MobiDB-lite"/>
    </source>
</evidence>
<feature type="signal peptide" evidence="4">
    <location>
        <begin position="1"/>
        <end position="31"/>
    </location>
</feature>
<evidence type="ECO:0000313" key="5">
    <source>
        <dbReference type="EMBL" id="EYF02489.1"/>
    </source>
</evidence>
<dbReference type="PANTHER" id="PTHR23422">
    <property type="entry name" value="DIPEPTIDYL PEPTIDASE III-RELATED"/>
    <property type="match status" value="1"/>
</dbReference>
<feature type="compositionally biased region" description="Low complexity" evidence="3">
    <location>
        <begin position="50"/>
        <end position="64"/>
    </location>
</feature>
<dbReference type="EMBL" id="ASRX01000060">
    <property type="protein sequence ID" value="EYF02489.1"/>
    <property type="molecule type" value="Genomic_DNA"/>
</dbReference>
<keyword evidence="6" id="KW-1185">Reference proteome</keyword>
<gene>
    <name evidence="5" type="ORF">CAP_7111</name>
</gene>
<dbReference type="PROSITE" id="PS51257">
    <property type="entry name" value="PROKAR_LIPOPROTEIN"/>
    <property type="match status" value="1"/>
</dbReference>
<dbReference type="STRING" id="1192034.CAP_7111"/>
<dbReference type="PANTHER" id="PTHR23422:SF9">
    <property type="entry name" value="ZN-DEPENDENT HYDROLASE"/>
    <property type="match status" value="1"/>
</dbReference>
<dbReference type="Proteomes" id="UP000019678">
    <property type="component" value="Unassembled WGS sequence"/>
</dbReference>
<accession>A0A017SZT5</accession>
<proteinExistence type="predicted"/>
<keyword evidence="1" id="KW-0479">Metal-binding</keyword>
<dbReference type="eggNOG" id="ENOG5032KGU">
    <property type="taxonomic scope" value="Bacteria"/>
</dbReference>
<feature type="compositionally biased region" description="Pro residues" evidence="3">
    <location>
        <begin position="35"/>
        <end position="49"/>
    </location>
</feature>
<evidence type="ECO:0000313" key="6">
    <source>
        <dbReference type="Proteomes" id="UP000019678"/>
    </source>
</evidence>
<feature type="region of interest" description="Disordered" evidence="3">
    <location>
        <begin position="32"/>
        <end position="64"/>
    </location>
</feature>
<sequence length="703" mass="76106">MRAMRQLRAFQGLLTRGCSTLVALSTLTAAACTPTSPPEVPPAPDPPPDTAVSAPAPGPATAEAPLNAVPRLPFNEIAQELDLPLFWVSDSASPGKVEPSQVVGLWTRGAPPQWVEGGRFTQRFRDAYTAIARVHEKGLDRAGLPDAERRRREAVEQELAQGRPSLVRTDLRQASAEDQALVRQVLTAAATIERIYLKQRGAAGLAADLAGVDPASRTLFFRNQGPWCAQPRTEQNPDCSALPSRPPRIAGMYPASLQQGGKFCEALEKRPDQATLLSPFTVVTEAPGGGNKLQAVPYTEAYREEMTAVSGALKAAAAAIQSPSEAALKAYLLAAAQAFLDNRWELADEAWSRMNAENSRWYLRIGPDETYADPCSRKAGFHVSFARINQASLEWQRKLDPRKAEMEEALAKLAGAPYKARKVSFHLPDFIDIVINAGDSRSPSGATVGQSLPNWGKVANEGRGRTVAMTNLFEDEDSLDATRATVESLICRDAVRFLTVQPGMQTMSTVLHEAAHNLGPSHEYRANGKTDDESFGGPLAATLEELKAQTSALYFASWLKDRSVIDQTTAERALAGDVLWAFGQISQGMTTSDGKAKPYPQLAAIQAGRLLEKGVLTWRAEEAAANGKDKGCFTMDMAKFPGAVEQLAREVLGIKARGDKAAALKLKEAYVDRDGPWKTLRAVIQERALRSPKGTLVYSVELP</sequence>
<reference evidence="5 6" key="1">
    <citation type="submission" date="2013-05" db="EMBL/GenBank/DDBJ databases">
        <title>Genome assembly of Chondromyces apiculatus DSM 436.</title>
        <authorList>
            <person name="Sharma G."/>
            <person name="Khatri I."/>
            <person name="Kaur C."/>
            <person name="Mayilraj S."/>
            <person name="Subramanian S."/>
        </authorList>
    </citation>
    <scope>NUCLEOTIDE SEQUENCE [LARGE SCALE GENOMIC DNA]</scope>
    <source>
        <strain evidence="5 6">DSM 436</strain>
    </source>
</reference>
<keyword evidence="2 5" id="KW-0378">Hydrolase</keyword>
<keyword evidence="4" id="KW-0732">Signal</keyword>
<protein>
    <submittedName>
        <fullName evidence="5">Nudix hydrolase 3</fullName>
    </submittedName>
</protein>
<comment type="caution">
    <text evidence="5">The sequence shown here is derived from an EMBL/GenBank/DDBJ whole genome shotgun (WGS) entry which is preliminary data.</text>
</comment>
<feature type="chain" id="PRO_5001496808" evidence="4">
    <location>
        <begin position="32"/>
        <end position="703"/>
    </location>
</feature>
<dbReference type="InterPro" id="IPR039461">
    <property type="entry name" value="Peptidase_M49"/>
</dbReference>
<name>A0A017SZT5_9BACT</name>
<evidence type="ECO:0000256" key="2">
    <source>
        <dbReference type="ARBA" id="ARBA00022801"/>
    </source>
</evidence>
<dbReference type="GO" id="GO:0005737">
    <property type="term" value="C:cytoplasm"/>
    <property type="evidence" value="ECO:0007669"/>
    <property type="project" value="TreeGrafter"/>
</dbReference>
<dbReference type="GO" id="GO:0008239">
    <property type="term" value="F:dipeptidyl-peptidase activity"/>
    <property type="evidence" value="ECO:0007669"/>
    <property type="project" value="TreeGrafter"/>
</dbReference>
<evidence type="ECO:0000256" key="1">
    <source>
        <dbReference type="ARBA" id="ARBA00022723"/>
    </source>
</evidence>
<evidence type="ECO:0000256" key="4">
    <source>
        <dbReference type="SAM" id="SignalP"/>
    </source>
</evidence>
<organism evidence="5 6">
    <name type="scientific">Chondromyces apiculatus DSM 436</name>
    <dbReference type="NCBI Taxonomy" id="1192034"/>
    <lineage>
        <taxon>Bacteria</taxon>
        <taxon>Pseudomonadati</taxon>
        <taxon>Myxococcota</taxon>
        <taxon>Polyangia</taxon>
        <taxon>Polyangiales</taxon>
        <taxon>Polyangiaceae</taxon>
        <taxon>Chondromyces</taxon>
    </lineage>
</organism>